<feature type="chain" id="PRO_5005411146" evidence="5">
    <location>
        <begin position="26"/>
        <end position="437"/>
    </location>
</feature>
<dbReference type="PANTHER" id="PTHR43649:SF31">
    <property type="entry name" value="SN-GLYCEROL-3-PHOSPHATE-BINDING PERIPLASMIC PROTEIN UGPB"/>
    <property type="match status" value="1"/>
</dbReference>
<dbReference type="CDD" id="cd14748">
    <property type="entry name" value="PBP2_UgpB"/>
    <property type="match status" value="1"/>
</dbReference>
<comment type="subcellular location">
    <subcellularLocation>
        <location evidence="1">Cell envelope</location>
    </subcellularLocation>
</comment>
<evidence type="ECO:0000256" key="3">
    <source>
        <dbReference type="ARBA" id="ARBA00022448"/>
    </source>
</evidence>
<evidence type="ECO:0000256" key="2">
    <source>
        <dbReference type="ARBA" id="ARBA00008520"/>
    </source>
</evidence>
<dbReference type="Pfam" id="PF13416">
    <property type="entry name" value="SBP_bac_8"/>
    <property type="match status" value="1"/>
</dbReference>
<gene>
    <name evidence="6" type="ORF">U27_03957</name>
</gene>
<organism evidence="6">
    <name type="scientific">Vecturithrix granuli</name>
    <dbReference type="NCBI Taxonomy" id="1499967"/>
    <lineage>
        <taxon>Bacteria</taxon>
        <taxon>Candidatus Moduliflexota</taxon>
        <taxon>Candidatus Vecturitrichia</taxon>
        <taxon>Candidatus Vecturitrichales</taxon>
        <taxon>Candidatus Vecturitrichaceae</taxon>
        <taxon>Candidatus Vecturithrix</taxon>
    </lineage>
</organism>
<dbReference type="SUPFAM" id="SSF53850">
    <property type="entry name" value="Periplasmic binding protein-like II"/>
    <property type="match status" value="1"/>
</dbReference>
<evidence type="ECO:0000256" key="1">
    <source>
        <dbReference type="ARBA" id="ARBA00004196"/>
    </source>
</evidence>
<dbReference type="STRING" id="1499967.U27_03957"/>
<dbReference type="HOGENOM" id="CLU_031285_3_1_0"/>
<keyword evidence="7" id="KW-1185">Reference proteome</keyword>
<proteinExistence type="inferred from homology"/>
<dbReference type="InterPro" id="IPR050490">
    <property type="entry name" value="Bact_solute-bd_prot1"/>
</dbReference>
<dbReference type="Proteomes" id="UP000030661">
    <property type="component" value="Unassembled WGS sequence"/>
</dbReference>
<feature type="signal peptide" evidence="5">
    <location>
        <begin position="1"/>
        <end position="25"/>
    </location>
</feature>
<comment type="similarity">
    <text evidence="2">Belongs to the bacterial solute-binding protein 1 family.</text>
</comment>
<accession>A0A081BXD8</accession>
<evidence type="ECO:0000256" key="5">
    <source>
        <dbReference type="SAM" id="SignalP"/>
    </source>
</evidence>
<evidence type="ECO:0000256" key="4">
    <source>
        <dbReference type="ARBA" id="ARBA00022729"/>
    </source>
</evidence>
<reference evidence="6" key="1">
    <citation type="journal article" date="2015" name="PeerJ">
        <title>First genomic representation of candidate bacterial phylum KSB3 points to enhanced environmental sensing as a trigger of wastewater bulking.</title>
        <authorList>
            <person name="Sekiguchi Y."/>
            <person name="Ohashi A."/>
            <person name="Parks D.H."/>
            <person name="Yamauchi T."/>
            <person name="Tyson G.W."/>
            <person name="Hugenholtz P."/>
        </authorList>
    </citation>
    <scope>NUCLEOTIDE SEQUENCE [LARGE SCALE GENOMIC DNA]</scope>
</reference>
<sequence>MSKVKVVLSSVVCVVMLLTSFTAFAADQVTINFWHAMSASRMEAVNKIIDGFQAAYPNIKIEPQFTGTYAETLSKAIAAVRTGEAPHIVQVYEVGTQTMLDSGAIVPIFELEKPGEIDWGNIVGPILDYYSVGGKLYSMPFNSSTSMLYYNKDVFEKAGLDPNRPPRTFDEVLEMGKKIVESGAAPHGISFGWPDWQFEQAHAMHAQFFANNDDGRSGRATEVVFNKEFGVKVLAKWTEWAKAGVFYYGGAEYKANDAFLAGQIAMLQQSTSSAESISKAAKFKVGTTFLPRFEGEGYPLGNSVIGGATLWTMKGHTKEEYDAVWEFYKWLARPDVSVQWHKDTGYFPTSVTAVRELMDQGWFSEQPNFLTAFMQILTGVRRVESQGVLLGNFPEIRQYVTTAIEKATSGQMSPQEALDEAAKEANRVLQEYAELYQ</sequence>
<name>A0A081BXD8_VECG1</name>
<dbReference type="Gene3D" id="3.40.190.10">
    <property type="entry name" value="Periplasmic binding protein-like II"/>
    <property type="match status" value="2"/>
</dbReference>
<dbReference type="AlphaFoldDB" id="A0A081BXD8"/>
<dbReference type="EMBL" id="DF820465">
    <property type="protein sequence ID" value="GAK56993.1"/>
    <property type="molecule type" value="Genomic_DNA"/>
</dbReference>
<protein>
    <submittedName>
        <fullName evidence="6">Extracellular solute-binding protein family 1</fullName>
    </submittedName>
</protein>
<dbReference type="eggNOG" id="COG1653">
    <property type="taxonomic scope" value="Bacteria"/>
</dbReference>
<keyword evidence="3" id="KW-0813">Transport</keyword>
<evidence type="ECO:0000313" key="7">
    <source>
        <dbReference type="Proteomes" id="UP000030661"/>
    </source>
</evidence>
<keyword evidence="4 5" id="KW-0732">Signal</keyword>
<dbReference type="PANTHER" id="PTHR43649">
    <property type="entry name" value="ARABINOSE-BINDING PROTEIN-RELATED"/>
    <property type="match status" value="1"/>
</dbReference>
<dbReference type="GO" id="GO:0030313">
    <property type="term" value="C:cell envelope"/>
    <property type="evidence" value="ECO:0007669"/>
    <property type="project" value="UniProtKB-SubCell"/>
</dbReference>
<dbReference type="InterPro" id="IPR006059">
    <property type="entry name" value="SBP"/>
</dbReference>
<evidence type="ECO:0000313" key="6">
    <source>
        <dbReference type="EMBL" id="GAK56993.1"/>
    </source>
</evidence>